<protein>
    <submittedName>
        <fullName evidence="2">Uncharacterized protein</fullName>
    </submittedName>
</protein>
<proteinExistence type="predicted"/>
<dbReference type="EMBL" id="KN714854">
    <property type="protein sequence ID" value="KUI63045.1"/>
    <property type="molecule type" value="Genomic_DNA"/>
</dbReference>
<evidence type="ECO:0000313" key="3">
    <source>
        <dbReference type="Proteomes" id="UP000078576"/>
    </source>
</evidence>
<accession>A0A194VGA6</accession>
<reference evidence="3" key="1">
    <citation type="submission" date="2014-12" db="EMBL/GenBank/DDBJ databases">
        <title>Genome Sequence of Valsa Canker Pathogens Uncovers a Specific Adaption of Colonization on Woody Bark.</title>
        <authorList>
            <person name="Yin Z."/>
            <person name="Liu H."/>
            <person name="Gao X."/>
            <person name="Li Z."/>
            <person name="Song N."/>
            <person name="Ke X."/>
            <person name="Dai Q."/>
            <person name="Wu Y."/>
            <person name="Sun Y."/>
            <person name="Xu J.-R."/>
            <person name="Kang Z.K."/>
            <person name="Wang L."/>
            <person name="Huang L."/>
        </authorList>
    </citation>
    <scope>NUCLEOTIDE SEQUENCE [LARGE SCALE GENOMIC DNA]</scope>
    <source>
        <strain evidence="3">SXYL134</strain>
    </source>
</reference>
<keyword evidence="3" id="KW-1185">Reference proteome</keyword>
<dbReference type="Proteomes" id="UP000078576">
    <property type="component" value="Unassembled WGS sequence"/>
</dbReference>
<sequence length="206" mass="22941">MEEDISSEPLKAESPRVVGYKRLGPTSKSHRYTSSRILLGRVKASRNPSRRMTSPTPSRTSRGPLIFCRSSLLRFSRLFSLSLLVSVPMFCDTDHFLVSLVRGGVARSVVVFSISLSLSPSLSLSLSGTPPRRFWLLTLFDRGQNGTRRAASGEVEGRFFSSSSTLLLLFLARRVPMLPRFLTTRRVPLSVRARVRRSGGPKLSRS</sequence>
<evidence type="ECO:0000313" key="2">
    <source>
        <dbReference type="EMBL" id="KUI63045.1"/>
    </source>
</evidence>
<name>A0A194VGA6_CYTMA</name>
<gene>
    <name evidence="2" type="ORF">VP1G_11460</name>
</gene>
<organism evidence="2 3">
    <name type="scientific">Cytospora mali</name>
    <name type="common">Apple Valsa canker fungus</name>
    <name type="synonym">Valsa mali</name>
    <dbReference type="NCBI Taxonomy" id="578113"/>
    <lineage>
        <taxon>Eukaryota</taxon>
        <taxon>Fungi</taxon>
        <taxon>Dikarya</taxon>
        <taxon>Ascomycota</taxon>
        <taxon>Pezizomycotina</taxon>
        <taxon>Sordariomycetes</taxon>
        <taxon>Sordariomycetidae</taxon>
        <taxon>Diaporthales</taxon>
        <taxon>Cytosporaceae</taxon>
        <taxon>Cytospora</taxon>
    </lineage>
</organism>
<evidence type="ECO:0000256" key="1">
    <source>
        <dbReference type="SAM" id="MobiDB-lite"/>
    </source>
</evidence>
<feature type="region of interest" description="Disordered" evidence="1">
    <location>
        <begin position="1"/>
        <end position="27"/>
    </location>
</feature>
<dbReference type="AlphaFoldDB" id="A0A194VGA6"/>